<dbReference type="PANTHER" id="PTHR38645:SF1">
    <property type="entry name" value="YALI0F12243P"/>
    <property type="match status" value="1"/>
</dbReference>
<dbReference type="OrthoDB" id="21418at2759"/>
<evidence type="ECO:0000256" key="1">
    <source>
        <dbReference type="SAM" id="MobiDB-lite"/>
    </source>
</evidence>
<organism evidence="2 3">
    <name type="scientific">Apiotrichum porosum</name>
    <dbReference type="NCBI Taxonomy" id="105984"/>
    <lineage>
        <taxon>Eukaryota</taxon>
        <taxon>Fungi</taxon>
        <taxon>Dikarya</taxon>
        <taxon>Basidiomycota</taxon>
        <taxon>Agaricomycotina</taxon>
        <taxon>Tremellomycetes</taxon>
        <taxon>Trichosporonales</taxon>
        <taxon>Trichosporonaceae</taxon>
        <taxon>Apiotrichum</taxon>
    </lineage>
</organism>
<name>A0A427XJ71_9TREE</name>
<gene>
    <name evidence="2" type="ORF">EHS24_001752</name>
</gene>
<dbReference type="EMBL" id="RSCE01000011">
    <property type="protein sequence ID" value="RSH78833.1"/>
    <property type="molecule type" value="Genomic_DNA"/>
</dbReference>
<keyword evidence="3" id="KW-1185">Reference proteome</keyword>
<feature type="compositionally biased region" description="Low complexity" evidence="1">
    <location>
        <begin position="130"/>
        <end position="140"/>
    </location>
</feature>
<dbReference type="AlphaFoldDB" id="A0A427XJ71"/>
<protein>
    <submittedName>
        <fullName evidence="2">Uncharacterized protein</fullName>
    </submittedName>
</protein>
<sequence>MDLSALNSSLPPGLADAERDMGDKFRAAALSITTLYKSSLALNKHAYQVGYSAALADVLSKLQSDIAAGEDAASALARLMDWTEARQTAMAAFAADDEEQPGTAQRPATSRRSPCPTLPLRRNLGSRAASSSTTLLPTSTFNFSIPTTLEIPPQSGPAQTGPIGSKRPIIDAEMADGTINVGAAPSTPSRSGGRASKRRSLGLGLGMADQEEKEPRSADRRRQPRRGGHGASGGGVQRASSPL</sequence>
<dbReference type="Proteomes" id="UP000279236">
    <property type="component" value="Unassembled WGS sequence"/>
</dbReference>
<evidence type="ECO:0000313" key="3">
    <source>
        <dbReference type="Proteomes" id="UP000279236"/>
    </source>
</evidence>
<proteinExistence type="predicted"/>
<dbReference type="RefSeq" id="XP_028473980.1">
    <property type="nucleotide sequence ID" value="XM_028617517.1"/>
</dbReference>
<comment type="caution">
    <text evidence="2">The sequence shown here is derived from an EMBL/GenBank/DDBJ whole genome shotgun (WGS) entry which is preliminary data.</text>
</comment>
<feature type="region of interest" description="Disordered" evidence="1">
    <location>
        <begin position="94"/>
        <end position="243"/>
    </location>
</feature>
<evidence type="ECO:0000313" key="2">
    <source>
        <dbReference type="EMBL" id="RSH78833.1"/>
    </source>
</evidence>
<reference evidence="2 3" key="1">
    <citation type="submission" date="2018-11" db="EMBL/GenBank/DDBJ databases">
        <title>Genome sequence of Apiotrichum porosum DSM 27194.</title>
        <authorList>
            <person name="Aliyu H."/>
            <person name="Gorte O."/>
            <person name="Ochsenreither K."/>
        </authorList>
    </citation>
    <scope>NUCLEOTIDE SEQUENCE [LARGE SCALE GENOMIC DNA]</scope>
    <source>
        <strain evidence="2 3">DSM 27194</strain>
    </source>
</reference>
<dbReference type="PANTHER" id="PTHR38645">
    <property type="entry name" value="CHROMOSOME 9, WHOLE GENOME SHOTGUN SEQUENCE"/>
    <property type="match status" value="1"/>
</dbReference>
<dbReference type="GeneID" id="39586295"/>
<accession>A0A427XJ71</accession>
<feature type="compositionally biased region" description="Polar residues" evidence="1">
    <location>
        <begin position="102"/>
        <end position="112"/>
    </location>
</feature>